<dbReference type="HOGENOM" id="CLU_149981_4_0_0"/>
<dbReference type="AlphaFoldDB" id="A0A075WRC5"/>
<proteinExistence type="predicted"/>
<sequence length="96" mass="10948">MVVGIAKIELFIPEPNSLKAKRQVLKALTQKIESRFRKVSLAEVDEHDLWQKAVLGLSVVGKDQKLVDSKINDILTFIQKDGRLEIIKAEIDFINY</sequence>
<dbReference type="Pfam" id="PF04456">
    <property type="entry name" value="DUF503"/>
    <property type="match status" value="1"/>
</dbReference>
<dbReference type="SUPFAM" id="SSF103007">
    <property type="entry name" value="Hypothetical protein TT1725"/>
    <property type="match status" value="1"/>
</dbReference>
<dbReference type="Gene3D" id="3.30.70.1120">
    <property type="entry name" value="TT1725-like"/>
    <property type="match status" value="1"/>
</dbReference>
<dbReference type="KEGG" id="tcm:HL41_03150"/>
<dbReference type="EMBL" id="CP008796">
    <property type="protein sequence ID" value="AIH03864.1"/>
    <property type="molecule type" value="Genomic_DNA"/>
</dbReference>
<accession>A0A075WRC5</accession>
<dbReference type="OrthoDB" id="9809023at2"/>
<keyword evidence="2" id="KW-1185">Reference proteome</keyword>
<dbReference type="PANTHER" id="PTHR36441:SF1">
    <property type="entry name" value="DUF503 DOMAIN-CONTAINING PROTEIN"/>
    <property type="match status" value="1"/>
</dbReference>
<dbReference type="Proteomes" id="UP000028481">
    <property type="component" value="Chromosome"/>
</dbReference>
<name>A0A075WRC5_9BACT</name>
<dbReference type="InterPro" id="IPR007546">
    <property type="entry name" value="DUF503"/>
</dbReference>
<evidence type="ECO:0000313" key="1">
    <source>
        <dbReference type="EMBL" id="AIH03864.1"/>
    </source>
</evidence>
<protein>
    <recommendedName>
        <fullName evidence="3">DUF503 domain-containing protein</fullName>
    </recommendedName>
</protein>
<organism evidence="1 2">
    <name type="scientific">Thermodesulfobacterium commune DSM 2178</name>
    <dbReference type="NCBI Taxonomy" id="289377"/>
    <lineage>
        <taxon>Bacteria</taxon>
        <taxon>Pseudomonadati</taxon>
        <taxon>Thermodesulfobacteriota</taxon>
        <taxon>Thermodesulfobacteria</taxon>
        <taxon>Thermodesulfobacteriales</taxon>
        <taxon>Thermodesulfobacteriaceae</taxon>
        <taxon>Thermodesulfobacterium</taxon>
    </lineage>
</organism>
<dbReference type="STRING" id="289377.HL41_03150"/>
<dbReference type="PaxDb" id="289377-HL41_03150"/>
<evidence type="ECO:0008006" key="3">
    <source>
        <dbReference type="Google" id="ProtNLM"/>
    </source>
</evidence>
<gene>
    <name evidence="1" type="ORF">HL41_03150</name>
</gene>
<dbReference type="PANTHER" id="PTHR36441">
    <property type="entry name" value="HYPOTHETICAL CYTOSOLIC PROTEIN"/>
    <property type="match status" value="1"/>
</dbReference>
<dbReference type="RefSeq" id="WP_022855820.1">
    <property type="nucleotide sequence ID" value="NZ_CP008796.1"/>
</dbReference>
<dbReference type="eggNOG" id="COG1550">
    <property type="taxonomic scope" value="Bacteria"/>
</dbReference>
<dbReference type="InterPro" id="IPR036746">
    <property type="entry name" value="TT1725-like_sf"/>
</dbReference>
<evidence type="ECO:0000313" key="2">
    <source>
        <dbReference type="Proteomes" id="UP000028481"/>
    </source>
</evidence>
<reference evidence="1 2" key="1">
    <citation type="journal article" date="2015" name="Genome Announc.">
        <title>Genome Sequence of a Sulfate-Reducing Thermophilic Bacterium, Thermodesulfobacterium commune DSM 2178T (Phylum Thermodesulfobacteria).</title>
        <authorList>
            <person name="Bhatnagar S."/>
            <person name="Badger J.H."/>
            <person name="Madupu R."/>
            <person name="Khouri H.M."/>
            <person name="O'Connor E.M."/>
            <person name="Robb F.T."/>
            <person name="Ward N.L."/>
            <person name="Eisen J.A."/>
        </authorList>
    </citation>
    <scope>NUCLEOTIDE SEQUENCE [LARGE SCALE GENOMIC DNA]</scope>
    <source>
        <strain evidence="1 2">DSM 2178</strain>
    </source>
</reference>